<organism evidence="3 4">
    <name type="scientific">Ridgeia piscesae</name>
    <name type="common">Tubeworm</name>
    <dbReference type="NCBI Taxonomy" id="27915"/>
    <lineage>
        <taxon>Eukaryota</taxon>
        <taxon>Metazoa</taxon>
        <taxon>Spiralia</taxon>
        <taxon>Lophotrochozoa</taxon>
        <taxon>Annelida</taxon>
        <taxon>Polychaeta</taxon>
        <taxon>Sedentaria</taxon>
        <taxon>Canalipalpata</taxon>
        <taxon>Sabellida</taxon>
        <taxon>Siboglinidae</taxon>
        <taxon>Ridgeia</taxon>
    </lineage>
</organism>
<dbReference type="FunFam" id="3.30.830.10:FF:000031">
    <property type="entry name" value="Putative zinc metalloprotease"/>
    <property type="match status" value="1"/>
</dbReference>
<dbReference type="InterPro" id="IPR011249">
    <property type="entry name" value="Metalloenz_LuxS/M16"/>
</dbReference>
<name>A0AAD9P9M2_RIDPI</name>
<dbReference type="InterPro" id="IPR007863">
    <property type="entry name" value="Peptidase_M16_C"/>
</dbReference>
<keyword evidence="4" id="KW-1185">Reference proteome</keyword>
<sequence length="1002" mass="111585">MAEKFEEFDLLYSGKCNGVVPVYKYRSNVTGITVVIAQVEGPLVNGYFCLATEAHDDDGLPHTLEHLVFMGSEKYPYKGVLDLLANRCLASGTNAWTDTDHTCYTMTTAGAEGFMNLLPIYLDHVLYPTLTESAYVTEVHHVNREGEDAGVVYCEMQGCENTGENRTHLALIRAMYPGACGYKSETGGMLENLRTSTSHRKVCNYHKEFYRPENLCVVIAGQVDGSQVFPAIKPFEEKIVSKGSLPPYKRPWQSTVPPLEASVEEVVLFPSDDEEHGMVKIAWRIAKAKEFYKMSAVMTLMEYLTDTAVAPLQRDFVEVPDPYCSKVGYSIIENADGCVYMSFENVPKTKLTNIKERVLELLKKLASGEEVINMTRMSNVIQRQILDALSNLEDHPHDTIAFDMIGDFLYGDTKEDIQLRLNRVETFRKLKAEPKEFWIQLLNAYFVGTNYVVIIGDPSQKLMEQMGSAEKERIKQQQKTLGEKGLTANGEIVEKSTKANEVEPPDEMITCVSVPDVKHIQFHHIQPSSNHEKSAANNNEKFPLADIPVLFQLDDIQTNFVTLICLLDTGCLPTDLKPYLPLYLEVIIESSILRNGELVSHEDIIAELAADTVHTATSIGVAGSRFNCGNFSEIVCIELKVELEKYTKGVQWLQELLYAVQLTPDRLKVIATKMLKDVTRMKRKGSAAVGAVMRNMLFSKSSNMCISTMMRQQTFLGQLLTKLQSDDPDTAKQVVTDMTKLQQLLTQPCNIRIHLAAPVERLVQLGIAPNTVWEKDFLPAGVNPGGERPTVKRAVDFITSDPAAPAGMVVGVGAVESNFLMQATPSVSSFDHEDIPAILVFVQYLTQLEGPMWRQIRGLGLAYHYSMFLKPESGLLYFVLYKSSHAASAYKVAKQIVDGYVDGSTPFSPIEMESCKSSLIFELIDKIKTPAKASTESLLTYFKGVNMEYNQSLIQKVSAVTLEDVKRVGAQYIAPLFDAAKSKCAVCCHPSKVQEVAANFKG</sequence>
<gene>
    <name evidence="3" type="ORF">NP493_73g05050</name>
</gene>
<reference evidence="3" key="1">
    <citation type="journal article" date="2023" name="Mol. Biol. Evol.">
        <title>Third-Generation Sequencing Reveals the Adaptive Role of the Epigenome in Three Deep-Sea Polychaetes.</title>
        <authorList>
            <person name="Perez M."/>
            <person name="Aroh O."/>
            <person name="Sun Y."/>
            <person name="Lan Y."/>
            <person name="Juniper S.K."/>
            <person name="Young C.R."/>
            <person name="Angers B."/>
            <person name="Qian P.Y."/>
        </authorList>
    </citation>
    <scope>NUCLEOTIDE SEQUENCE</scope>
    <source>
        <strain evidence="3">R07B-5</strain>
    </source>
</reference>
<dbReference type="AlphaFoldDB" id="A0AAD9P9M2"/>
<accession>A0AAD9P9M2</accession>
<dbReference type="InterPro" id="IPR011765">
    <property type="entry name" value="Pept_M16_N"/>
</dbReference>
<evidence type="ECO:0000259" key="2">
    <source>
        <dbReference type="Pfam" id="PF05193"/>
    </source>
</evidence>
<protein>
    <recommendedName>
        <fullName evidence="5">Zn-dependent peptidase</fullName>
    </recommendedName>
</protein>
<dbReference type="Pfam" id="PF05193">
    <property type="entry name" value="Peptidase_M16_C"/>
    <property type="match status" value="1"/>
</dbReference>
<feature type="domain" description="Peptidase M16 C-terminal" evidence="2">
    <location>
        <begin position="200"/>
        <end position="368"/>
    </location>
</feature>
<dbReference type="PANTHER" id="PTHR43016:SF16">
    <property type="entry name" value="METALLOPROTEASE, PUTATIVE (AFU_ORTHOLOGUE AFUA_4G07610)-RELATED"/>
    <property type="match status" value="1"/>
</dbReference>
<evidence type="ECO:0000313" key="3">
    <source>
        <dbReference type="EMBL" id="KAK2190715.1"/>
    </source>
</evidence>
<dbReference type="EMBL" id="JAODUO010000071">
    <property type="protein sequence ID" value="KAK2190715.1"/>
    <property type="molecule type" value="Genomic_DNA"/>
</dbReference>
<dbReference type="Gene3D" id="3.30.830.10">
    <property type="entry name" value="Metalloenzyme, LuxS/M16 peptidase-like"/>
    <property type="match status" value="4"/>
</dbReference>
<dbReference type="FunFam" id="3.30.830.10:FF:000015">
    <property type="entry name" value="Putative zinc metalloprotease"/>
    <property type="match status" value="1"/>
</dbReference>
<dbReference type="GO" id="GO:0046872">
    <property type="term" value="F:metal ion binding"/>
    <property type="evidence" value="ECO:0007669"/>
    <property type="project" value="InterPro"/>
</dbReference>
<evidence type="ECO:0008006" key="5">
    <source>
        <dbReference type="Google" id="ProtNLM"/>
    </source>
</evidence>
<dbReference type="PANTHER" id="PTHR43016">
    <property type="entry name" value="PRESEQUENCE PROTEASE"/>
    <property type="match status" value="1"/>
</dbReference>
<dbReference type="Pfam" id="PF00675">
    <property type="entry name" value="Peptidase_M16"/>
    <property type="match status" value="1"/>
</dbReference>
<evidence type="ECO:0000259" key="1">
    <source>
        <dbReference type="Pfam" id="PF00675"/>
    </source>
</evidence>
<dbReference type="Proteomes" id="UP001209878">
    <property type="component" value="Unassembled WGS sequence"/>
</dbReference>
<feature type="domain" description="Peptidase M16 N-terminal" evidence="1">
    <location>
        <begin position="53"/>
        <end position="147"/>
    </location>
</feature>
<dbReference type="SUPFAM" id="SSF63411">
    <property type="entry name" value="LuxS/MPP-like metallohydrolase"/>
    <property type="match status" value="4"/>
</dbReference>
<evidence type="ECO:0000313" key="4">
    <source>
        <dbReference type="Proteomes" id="UP001209878"/>
    </source>
</evidence>
<comment type="caution">
    <text evidence="3">The sequence shown here is derived from an EMBL/GenBank/DDBJ whole genome shotgun (WGS) entry which is preliminary data.</text>
</comment>
<proteinExistence type="predicted"/>